<dbReference type="PANTHER" id="PTHR43362">
    <property type="entry name" value="MANNITOL DEHYDROGENASE DSF1-RELATED"/>
    <property type="match status" value="1"/>
</dbReference>
<gene>
    <name evidence="4" type="ORF">FE263_07835</name>
</gene>
<organism evidence="4 5">
    <name type="scientific">Lichenicoccus roseus</name>
    <dbReference type="NCBI Taxonomy" id="2683649"/>
    <lineage>
        <taxon>Bacteria</taxon>
        <taxon>Pseudomonadati</taxon>
        <taxon>Pseudomonadota</taxon>
        <taxon>Alphaproteobacteria</taxon>
        <taxon>Acetobacterales</taxon>
        <taxon>Acetobacteraceae</taxon>
        <taxon>Lichenicoccus</taxon>
    </lineage>
</organism>
<comment type="caution">
    <text evidence="4">The sequence shown here is derived from an EMBL/GenBank/DDBJ whole genome shotgun (WGS) entry which is preliminary data.</text>
</comment>
<proteinExistence type="predicted"/>
<dbReference type="Pfam" id="PF01232">
    <property type="entry name" value="Mannitol_dh"/>
    <property type="match status" value="1"/>
</dbReference>
<dbReference type="Proteomes" id="UP000305654">
    <property type="component" value="Unassembled WGS sequence"/>
</dbReference>
<evidence type="ECO:0000256" key="1">
    <source>
        <dbReference type="ARBA" id="ARBA00023002"/>
    </source>
</evidence>
<dbReference type="SUPFAM" id="SSF48179">
    <property type="entry name" value="6-phosphogluconate dehydrogenase C-terminal domain-like"/>
    <property type="match status" value="1"/>
</dbReference>
<dbReference type="InterPro" id="IPR013328">
    <property type="entry name" value="6PGD_dom2"/>
</dbReference>
<dbReference type="InterPro" id="IPR013131">
    <property type="entry name" value="Mannitol_DH_N"/>
</dbReference>
<dbReference type="InterPro" id="IPR050988">
    <property type="entry name" value="Mannitol_DH/Oxidoreductase"/>
</dbReference>
<dbReference type="GO" id="GO:0016616">
    <property type="term" value="F:oxidoreductase activity, acting on the CH-OH group of donors, NAD or NADP as acceptor"/>
    <property type="evidence" value="ECO:0007669"/>
    <property type="project" value="TreeGrafter"/>
</dbReference>
<dbReference type="Pfam" id="PF08125">
    <property type="entry name" value="Mannitol_dh_C"/>
    <property type="match status" value="1"/>
</dbReference>
<dbReference type="EMBL" id="VCDI01000002">
    <property type="protein sequence ID" value="TLU73306.1"/>
    <property type="molecule type" value="Genomic_DNA"/>
</dbReference>
<name>A0A5R9JD35_9PROT</name>
<dbReference type="PANTHER" id="PTHR43362:SF1">
    <property type="entry name" value="MANNITOL DEHYDROGENASE 2-RELATED"/>
    <property type="match status" value="1"/>
</dbReference>
<feature type="domain" description="Mannitol dehydrogenase N-terminal" evidence="2">
    <location>
        <begin position="27"/>
        <end position="281"/>
    </location>
</feature>
<dbReference type="InterPro" id="IPR008927">
    <property type="entry name" value="6-PGluconate_DH-like_C_sf"/>
</dbReference>
<evidence type="ECO:0000259" key="3">
    <source>
        <dbReference type="Pfam" id="PF08125"/>
    </source>
</evidence>
<dbReference type="Gene3D" id="1.10.1040.10">
    <property type="entry name" value="N-(1-d-carboxylethyl)-l-norvaline Dehydrogenase, domain 2"/>
    <property type="match status" value="1"/>
</dbReference>
<dbReference type="InterPro" id="IPR013118">
    <property type="entry name" value="Mannitol_DH_C"/>
</dbReference>
<feature type="domain" description="Mannitol dehydrogenase C-terminal" evidence="3">
    <location>
        <begin position="290"/>
        <end position="474"/>
    </location>
</feature>
<keyword evidence="1" id="KW-0560">Oxidoreductase</keyword>
<keyword evidence="5" id="KW-1185">Reference proteome</keyword>
<dbReference type="SUPFAM" id="SSF51735">
    <property type="entry name" value="NAD(P)-binding Rossmann-fold domains"/>
    <property type="match status" value="1"/>
</dbReference>
<reference evidence="4 5" key="1">
    <citation type="submission" date="2019-05" db="EMBL/GenBank/DDBJ databases">
        <authorList>
            <person name="Pankratov T."/>
            <person name="Grouzdev D."/>
        </authorList>
    </citation>
    <scope>NUCLEOTIDE SEQUENCE [LARGE SCALE GENOMIC DNA]</scope>
    <source>
        <strain evidence="4 5">KEBCLARHB70R</strain>
    </source>
</reference>
<dbReference type="Gene3D" id="3.40.50.720">
    <property type="entry name" value="NAD(P)-binding Rossmann-like Domain"/>
    <property type="match status" value="1"/>
</dbReference>
<dbReference type="OrthoDB" id="271711at2"/>
<dbReference type="PROSITE" id="PS50194">
    <property type="entry name" value="FILAMIN_REPEAT"/>
    <property type="match status" value="1"/>
</dbReference>
<dbReference type="PRINTS" id="PR00084">
    <property type="entry name" value="MTLDHDRGNASE"/>
</dbReference>
<dbReference type="AlphaFoldDB" id="A0A5R9JD35"/>
<evidence type="ECO:0000259" key="2">
    <source>
        <dbReference type="Pfam" id="PF01232"/>
    </source>
</evidence>
<evidence type="ECO:0000313" key="4">
    <source>
        <dbReference type="EMBL" id="TLU73306.1"/>
    </source>
</evidence>
<accession>A0A5R9JD35</accession>
<dbReference type="InterPro" id="IPR000669">
    <property type="entry name" value="Mannitol_DH"/>
</dbReference>
<dbReference type="InterPro" id="IPR036291">
    <property type="entry name" value="NAD(P)-bd_dom_sf"/>
</dbReference>
<protein>
    <submittedName>
        <fullName evidence="4">Mannitol dehydrogenase family protein</fullName>
    </submittedName>
</protein>
<dbReference type="RefSeq" id="WP_138325386.1">
    <property type="nucleotide sequence ID" value="NZ_VCDI01000002.1"/>
</dbReference>
<sequence length="493" mass="53599">MADSNLLATLPAGIARPAYDRSRVRAGIAHLGVGNFHRSHQAFYLDRLLADASQNGWGILGIGIQDTHPERDKALALQAQDGLYTLTICPPDAAAETVLIGALVEYMHLPNDPEAVLRRLAEPAIRIVSLTITEGGYNLDEHGGFRLEQPDVAADLAAAGTGTAPRTVFGLVVEALHRRRTSDTGPFTVLSCDNLMHNGQAARAAFVGFARARDPGLADWIETEVSFPNSMVDGIAPFVSADDAARLNDRSGAADRAPVFREDFTQWVLEDRFCAGRPPLEQVGAQFTDKVDPYELVKLRMLNAGHTVMALPSILLGHQLVHEAMQDELVSRLVERYLSEDAAPHLTAPPGMATADYAALLLRRFRNPNIRDQVSRIAGQSSAKLPVFLRPTAEAVLASGGDHRRIAFIAAAFVEYLRGQDDFGRSFPVAEPALTVPDLALAARHDLTDFLRMSPFAGWSLERYPDFIAEVGRQRSAIRAQGTRAALQALLQP</sequence>
<evidence type="ECO:0000313" key="5">
    <source>
        <dbReference type="Proteomes" id="UP000305654"/>
    </source>
</evidence>
<dbReference type="InterPro" id="IPR017868">
    <property type="entry name" value="Filamin/ABP280_repeat-like"/>
</dbReference>